<feature type="region of interest" description="Disordered" evidence="1">
    <location>
        <begin position="378"/>
        <end position="414"/>
    </location>
</feature>
<feature type="region of interest" description="Disordered" evidence="1">
    <location>
        <begin position="38"/>
        <end position="72"/>
    </location>
</feature>
<dbReference type="AlphaFoldDB" id="A0A9W6TVF9"/>
<protein>
    <submittedName>
        <fullName evidence="2">Unnamed protein product</fullName>
    </submittedName>
</protein>
<dbReference type="OrthoDB" id="189929at2759"/>
<organism evidence="2 3">
    <name type="scientific">Phytophthora lilii</name>
    <dbReference type="NCBI Taxonomy" id="2077276"/>
    <lineage>
        <taxon>Eukaryota</taxon>
        <taxon>Sar</taxon>
        <taxon>Stramenopiles</taxon>
        <taxon>Oomycota</taxon>
        <taxon>Peronosporomycetes</taxon>
        <taxon>Peronosporales</taxon>
        <taxon>Peronosporaceae</taxon>
        <taxon>Phytophthora</taxon>
    </lineage>
</organism>
<evidence type="ECO:0000256" key="1">
    <source>
        <dbReference type="SAM" id="MobiDB-lite"/>
    </source>
</evidence>
<reference evidence="2" key="1">
    <citation type="submission" date="2023-04" db="EMBL/GenBank/DDBJ databases">
        <title>Phytophthora lilii NBRC 32176.</title>
        <authorList>
            <person name="Ichikawa N."/>
            <person name="Sato H."/>
            <person name="Tonouchi N."/>
        </authorList>
    </citation>
    <scope>NUCLEOTIDE SEQUENCE</scope>
    <source>
        <strain evidence="2">NBRC 32176</strain>
    </source>
</reference>
<feature type="compositionally biased region" description="Polar residues" evidence="1">
    <location>
        <begin position="49"/>
        <end position="60"/>
    </location>
</feature>
<proteinExistence type="predicted"/>
<name>A0A9W6TVF9_9STRA</name>
<accession>A0A9W6TVF9</accession>
<feature type="compositionally biased region" description="Basic and acidic residues" evidence="1">
    <location>
        <begin position="38"/>
        <end position="47"/>
    </location>
</feature>
<dbReference type="Proteomes" id="UP001165083">
    <property type="component" value="Unassembled WGS sequence"/>
</dbReference>
<dbReference type="EMBL" id="BSXW01000384">
    <property type="protein sequence ID" value="GMF20743.1"/>
    <property type="molecule type" value="Genomic_DNA"/>
</dbReference>
<sequence length="523" mass="58964">MSTKVPFRFEEFYEAFGKSVSSDVIFEDGQVHIVHRAKELPPDDIASKKPTSPKQLPSTNDPEKTIPQKHAKGRLLDSADRRRLPWSIRALLEVQEPDGSWAYSSNFAYIINGTAPPPMEGISGKMWATAIAITVWRQYPEYFELLETYYEKAMLHADENVLHIVRSVLQFDSLDQVPIREQLAREAAAKRELELNEELKIARMREEEIRIGKLSLVHARRLPMPTQQLFVSELGNEAAGVFSALPPDLQSKAESIAKYKVGQLVESCRRRRTNVSVLTVAISPPRWHPCRVAAIDEQSLLVQLDFLDGDRERESRVPIKFIRPTAAGAHEIRAAQFEALKRCWSQPIVCEAEIARLEEARAIKLQPLPWNYRHHLASEEPASGKPEETGQGGIAKPTSRQRPRSSARWTSSSEVVIEDPDRPVDSLFQTAAVILMRYDRALARVQEAAQTGSKRYAAAVLYRDRFHAFDELAASLMVLVEGTVGALEAIWRWKHGSPSTGPHAKTFIWKGDDFIVAVRSPPS</sequence>
<gene>
    <name evidence="2" type="ORF">Plil01_000810600</name>
</gene>
<keyword evidence="3" id="KW-1185">Reference proteome</keyword>
<evidence type="ECO:0000313" key="2">
    <source>
        <dbReference type="EMBL" id="GMF20743.1"/>
    </source>
</evidence>
<comment type="caution">
    <text evidence="2">The sequence shown here is derived from an EMBL/GenBank/DDBJ whole genome shotgun (WGS) entry which is preliminary data.</text>
</comment>
<evidence type="ECO:0000313" key="3">
    <source>
        <dbReference type="Proteomes" id="UP001165083"/>
    </source>
</evidence>